<proteinExistence type="predicted"/>
<sequence length="66" mass="6915">MKNLKKMTRKDLGMINGAAANCKSCPRGGFGPGGSAAGYTYSCEDYYELVTASCSTCVLVSSACFQ</sequence>
<keyword evidence="2" id="KW-1185">Reference proteome</keyword>
<dbReference type="AlphaFoldDB" id="A0A1I4WP32"/>
<evidence type="ECO:0000313" key="1">
    <source>
        <dbReference type="EMBL" id="SFN15561.1"/>
    </source>
</evidence>
<evidence type="ECO:0000313" key="2">
    <source>
        <dbReference type="Proteomes" id="UP000198769"/>
    </source>
</evidence>
<dbReference type="EMBL" id="FOVD01000001">
    <property type="protein sequence ID" value="SFN15561.1"/>
    <property type="molecule type" value="Genomic_DNA"/>
</dbReference>
<reference evidence="2" key="1">
    <citation type="submission" date="2016-10" db="EMBL/GenBank/DDBJ databases">
        <authorList>
            <person name="Varghese N."/>
            <person name="Submissions S."/>
        </authorList>
    </citation>
    <scope>NUCLEOTIDE SEQUENCE [LARGE SCALE GENOMIC DNA]</scope>
    <source>
        <strain evidence="2">DSM 25575</strain>
    </source>
</reference>
<organism evidence="1 2">
    <name type="scientific">Chryseobacterium oleae</name>
    <dbReference type="NCBI Taxonomy" id="491207"/>
    <lineage>
        <taxon>Bacteria</taxon>
        <taxon>Pseudomonadati</taxon>
        <taxon>Bacteroidota</taxon>
        <taxon>Flavobacteriia</taxon>
        <taxon>Flavobacteriales</taxon>
        <taxon>Weeksellaceae</taxon>
        <taxon>Chryseobacterium group</taxon>
        <taxon>Chryseobacterium</taxon>
    </lineage>
</organism>
<accession>A0A1I4WP32</accession>
<gene>
    <name evidence="1" type="ORF">SAMN05421594_1419</name>
</gene>
<name>A0A1I4WP32_CHROL</name>
<protein>
    <submittedName>
        <fullName evidence="1">Uncharacterized protein</fullName>
    </submittedName>
</protein>
<dbReference type="Proteomes" id="UP000198769">
    <property type="component" value="Unassembled WGS sequence"/>
</dbReference>
<dbReference type="RefSeq" id="WP_139222005.1">
    <property type="nucleotide sequence ID" value="NZ_FOVD01000001.1"/>
</dbReference>